<reference evidence="3" key="1">
    <citation type="journal article" date="2019" name="Int. J. Syst. Evol. Microbiol.">
        <title>The Global Catalogue of Microorganisms (GCM) 10K type strain sequencing project: providing services to taxonomists for standard genome sequencing and annotation.</title>
        <authorList>
            <consortium name="The Broad Institute Genomics Platform"/>
            <consortium name="The Broad Institute Genome Sequencing Center for Infectious Disease"/>
            <person name="Wu L."/>
            <person name="Ma J."/>
        </authorList>
    </citation>
    <scope>NUCLEOTIDE SEQUENCE [LARGE SCALE GENOMIC DNA]</scope>
    <source>
        <strain evidence="3">KCTC 42280</strain>
    </source>
</reference>
<keyword evidence="3" id="KW-1185">Reference proteome</keyword>
<evidence type="ECO:0000256" key="1">
    <source>
        <dbReference type="SAM" id="Phobius"/>
    </source>
</evidence>
<gene>
    <name evidence="2" type="ORF">GCM10016272_10510</name>
</gene>
<evidence type="ECO:0000313" key="2">
    <source>
        <dbReference type="EMBL" id="GHD30104.1"/>
    </source>
</evidence>
<evidence type="ECO:0000313" key="3">
    <source>
        <dbReference type="Proteomes" id="UP000610203"/>
    </source>
</evidence>
<name>A0ABQ3GQN3_9GAMM</name>
<accession>A0ABQ3GQN3</accession>
<feature type="transmembrane region" description="Helical" evidence="1">
    <location>
        <begin position="6"/>
        <end position="25"/>
    </location>
</feature>
<dbReference type="RefSeq" id="WP_189582778.1">
    <property type="nucleotide sequence ID" value="NZ_BMZR01000002.1"/>
</dbReference>
<keyword evidence="1" id="KW-0812">Transmembrane</keyword>
<keyword evidence="1" id="KW-0472">Membrane</keyword>
<organism evidence="2 3">
    <name type="scientific">Psychrobacter glaciei</name>
    <dbReference type="NCBI Taxonomy" id="619771"/>
    <lineage>
        <taxon>Bacteria</taxon>
        <taxon>Pseudomonadati</taxon>
        <taxon>Pseudomonadota</taxon>
        <taxon>Gammaproteobacteria</taxon>
        <taxon>Moraxellales</taxon>
        <taxon>Moraxellaceae</taxon>
        <taxon>Psychrobacter</taxon>
    </lineage>
</organism>
<comment type="caution">
    <text evidence="2">The sequence shown here is derived from an EMBL/GenBank/DDBJ whole genome shotgun (WGS) entry which is preliminary data.</text>
</comment>
<dbReference type="Proteomes" id="UP000610203">
    <property type="component" value="Unassembled WGS sequence"/>
</dbReference>
<evidence type="ECO:0008006" key="4">
    <source>
        <dbReference type="Google" id="ProtNLM"/>
    </source>
</evidence>
<sequence>MDALIAGVIGVIAGGGVSFVANYFLNVQRYKQDTKKQNSDHDHNLAKQKTEYDYEQQIFLRQKYEDLVFRLIDFSMILRSLDLNVQQQGTRQININEFIEKGGQIEVITVLYFPKLVDECKRFLEVANPLFVSQYNRHHNSTNSNSDNLESLKVKFDERYDELYSEIQKYKSDYT</sequence>
<protein>
    <recommendedName>
        <fullName evidence="4">DUF4760 domain-containing protein</fullName>
    </recommendedName>
</protein>
<proteinExistence type="predicted"/>
<dbReference type="EMBL" id="BMZR01000002">
    <property type="protein sequence ID" value="GHD30104.1"/>
    <property type="molecule type" value="Genomic_DNA"/>
</dbReference>
<keyword evidence="1" id="KW-1133">Transmembrane helix</keyword>